<accession>A0A6J6YMY1</accession>
<dbReference type="EMBL" id="CAFAAO010000019">
    <property type="protein sequence ID" value="CAB4810911.1"/>
    <property type="molecule type" value="Genomic_DNA"/>
</dbReference>
<reference evidence="1" key="1">
    <citation type="submission" date="2020-05" db="EMBL/GenBank/DDBJ databases">
        <authorList>
            <person name="Chiriac C."/>
            <person name="Salcher M."/>
            <person name="Ghai R."/>
            <person name="Kavagutti S V."/>
        </authorList>
    </citation>
    <scope>NUCLEOTIDE SEQUENCE</scope>
</reference>
<dbReference type="AlphaFoldDB" id="A0A6J6YMY1"/>
<name>A0A6J6YMY1_9ZZZZ</name>
<organism evidence="1">
    <name type="scientific">freshwater metagenome</name>
    <dbReference type="NCBI Taxonomy" id="449393"/>
    <lineage>
        <taxon>unclassified sequences</taxon>
        <taxon>metagenomes</taxon>
        <taxon>ecological metagenomes</taxon>
    </lineage>
</organism>
<protein>
    <submittedName>
        <fullName evidence="1">Unannotated protein</fullName>
    </submittedName>
</protein>
<evidence type="ECO:0000313" key="1">
    <source>
        <dbReference type="EMBL" id="CAB4810911.1"/>
    </source>
</evidence>
<gene>
    <name evidence="1" type="ORF">UFOPK3037_01296</name>
</gene>
<proteinExistence type="predicted"/>
<sequence length="155" mass="17546">MLTLLRTKPQRTIRFTTFPQAWTLPMRASMQTTSQMNSPSSRKSQWQSMSKPWLGSWIKAPKFLITATAFGMKPVRVVMTVPLNSQASFPLTFVRCFVKVKAHFVGLRFQVIQKILPAPTKQSLICSQTMITCVAGSLWPKNVWHSKVCPLEFAG</sequence>